<evidence type="ECO:0000313" key="16">
    <source>
        <dbReference type="RefSeq" id="XP_026290005.1"/>
    </source>
</evidence>
<feature type="transmembrane region" description="Helical" evidence="13">
    <location>
        <begin position="103"/>
        <end position="122"/>
    </location>
</feature>
<evidence type="ECO:0000256" key="11">
    <source>
        <dbReference type="ARBA" id="ARBA00023160"/>
    </source>
</evidence>
<dbReference type="GO" id="GO:0006636">
    <property type="term" value="P:unsaturated fatty acid biosynthetic process"/>
    <property type="evidence" value="ECO:0007669"/>
    <property type="project" value="TreeGrafter"/>
</dbReference>
<keyword evidence="5" id="KW-0276">Fatty acid metabolism</keyword>
<evidence type="ECO:0000256" key="9">
    <source>
        <dbReference type="ARBA" id="ARBA00023098"/>
    </source>
</evidence>
<comment type="similarity">
    <text evidence="2 12">Belongs to the fatty acid desaturase type 1 family.</text>
</comment>
<evidence type="ECO:0000313" key="15">
    <source>
        <dbReference type="Proteomes" id="UP000504606"/>
    </source>
</evidence>
<evidence type="ECO:0000256" key="12">
    <source>
        <dbReference type="RuleBase" id="RU000581"/>
    </source>
</evidence>
<dbReference type="CDD" id="cd03505">
    <property type="entry name" value="Delta9-FADS-like"/>
    <property type="match status" value="1"/>
</dbReference>
<dbReference type="InterPro" id="IPR015876">
    <property type="entry name" value="Acyl-CoA_DS"/>
</dbReference>
<dbReference type="InterPro" id="IPR005804">
    <property type="entry name" value="FA_desaturase_dom"/>
</dbReference>
<organism evidence="15 16">
    <name type="scientific">Frankliniella occidentalis</name>
    <name type="common">Western flower thrips</name>
    <name type="synonym">Euthrips occidentalis</name>
    <dbReference type="NCBI Taxonomy" id="133901"/>
    <lineage>
        <taxon>Eukaryota</taxon>
        <taxon>Metazoa</taxon>
        <taxon>Ecdysozoa</taxon>
        <taxon>Arthropoda</taxon>
        <taxon>Hexapoda</taxon>
        <taxon>Insecta</taxon>
        <taxon>Pterygota</taxon>
        <taxon>Neoptera</taxon>
        <taxon>Paraneoptera</taxon>
        <taxon>Thysanoptera</taxon>
        <taxon>Terebrantia</taxon>
        <taxon>Thripoidea</taxon>
        <taxon>Thripidae</taxon>
        <taxon>Frankliniella</taxon>
    </lineage>
</organism>
<dbReference type="GO" id="GO:0005506">
    <property type="term" value="F:iron ion binding"/>
    <property type="evidence" value="ECO:0007669"/>
    <property type="project" value="TreeGrafter"/>
</dbReference>
<dbReference type="GO" id="GO:0005789">
    <property type="term" value="C:endoplasmic reticulum membrane"/>
    <property type="evidence" value="ECO:0007669"/>
    <property type="project" value="TreeGrafter"/>
</dbReference>
<sequence>MSFGGALNEDDDILTNRAAVSERRMQRGQETRHHEMTILWPHVVLAVTIHLFALYGAKLFITDAKPLTIVWSCLLHVLSVWGLAIGAHRLWSHRSFKAKLPLRIFLTFCNTIGFQFPIFYWAKIHRLHHKFPETDADHANVKRGFFFAHVGWLLCKQHPDVKRLGYSIDMSDLLSDPCVSFQKKHFLKLGIALCFVMPTVVPILWGESLFTAFFTAAVCRFVFTLQIQFCLTSIAHYVGDRPYDGAISAAQTSLLNLLTLGEGQHNFHHVFPWDYKASEYSYYLTNLNTAFIDAMAALGAAYDLKTTSAAAMKARVLRSGDGSHHVWGWRHQDAVAEERVELNKLACEAH</sequence>
<keyword evidence="11 12" id="KW-0275">Fatty acid biosynthesis</keyword>
<dbReference type="PANTHER" id="PTHR11351:SF31">
    <property type="entry name" value="DESATURASE 1, ISOFORM A-RELATED"/>
    <property type="match status" value="1"/>
</dbReference>
<keyword evidence="15" id="KW-1185">Reference proteome</keyword>
<keyword evidence="7 12" id="KW-0560">Oxidoreductase</keyword>
<dbReference type="PRINTS" id="PR00075">
    <property type="entry name" value="FACDDSATRASE"/>
</dbReference>
<dbReference type="RefSeq" id="XP_026290005.1">
    <property type="nucleotide sequence ID" value="XM_026434220.2"/>
</dbReference>
<evidence type="ECO:0000256" key="8">
    <source>
        <dbReference type="ARBA" id="ARBA00023004"/>
    </source>
</evidence>
<evidence type="ECO:0000256" key="5">
    <source>
        <dbReference type="ARBA" id="ARBA00022832"/>
    </source>
</evidence>
<keyword evidence="4 12" id="KW-0812">Transmembrane</keyword>
<dbReference type="PANTHER" id="PTHR11351">
    <property type="entry name" value="ACYL-COA DESATURASE"/>
    <property type="match status" value="1"/>
</dbReference>
<evidence type="ECO:0000256" key="1">
    <source>
        <dbReference type="ARBA" id="ARBA00004141"/>
    </source>
</evidence>
<keyword evidence="10 13" id="KW-0472">Membrane</keyword>
<dbReference type="Proteomes" id="UP000504606">
    <property type="component" value="Unplaced"/>
</dbReference>
<evidence type="ECO:0000256" key="10">
    <source>
        <dbReference type="ARBA" id="ARBA00023136"/>
    </source>
</evidence>
<evidence type="ECO:0000256" key="2">
    <source>
        <dbReference type="ARBA" id="ARBA00009295"/>
    </source>
</evidence>
<dbReference type="OrthoDB" id="10260134at2759"/>
<dbReference type="Pfam" id="PF00487">
    <property type="entry name" value="FA_desaturase"/>
    <property type="match status" value="1"/>
</dbReference>
<keyword evidence="9" id="KW-0443">Lipid metabolism</keyword>
<protein>
    <submittedName>
        <fullName evidence="16">Acyl-CoA Delta-9 desaturase-like</fullName>
    </submittedName>
</protein>
<evidence type="ECO:0000256" key="7">
    <source>
        <dbReference type="ARBA" id="ARBA00023002"/>
    </source>
</evidence>
<gene>
    <name evidence="16" type="primary">LOC113214757</name>
</gene>
<feature type="domain" description="Fatty acid desaturase" evidence="14">
    <location>
        <begin position="70"/>
        <end position="272"/>
    </location>
</feature>
<proteinExistence type="inferred from homology"/>
<feature type="transmembrane region" description="Helical" evidence="13">
    <location>
        <begin position="38"/>
        <end position="57"/>
    </location>
</feature>
<evidence type="ECO:0000256" key="13">
    <source>
        <dbReference type="SAM" id="Phobius"/>
    </source>
</evidence>
<dbReference type="GeneID" id="113214757"/>
<keyword evidence="8" id="KW-0408">Iron</keyword>
<comment type="cofactor">
    <cofactor evidence="12">
        <name>Fe(2+)</name>
        <dbReference type="ChEBI" id="CHEBI:29033"/>
    </cofactor>
</comment>
<evidence type="ECO:0000256" key="4">
    <source>
        <dbReference type="ARBA" id="ARBA00022692"/>
    </source>
</evidence>
<dbReference type="AlphaFoldDB" id="A0A6J1TE68"/>
<name>A0A6J1TE68_FRAOC</name>
<feature type="transmembrane region" description="Helical" evidence="13">
    <location>
        <begin position="186"/>
        <end position="205"/>
    </location>
</feature>
<keyword evidence="3 12" id="KW-0444">Lipid biosynthesis</keyword>
<feature type="transmembrane region" description="Helical" evidence="13">
    <location>
        <begin position="69"/>
        <end position="91"/>
    </location>
</feature>
<keyword evidence="6 13" id="KW-1133">Transmembrane helix</keyword>
<evidence type="ECO:0000259" key="14">
    <source>
        <dbReference type="Pfam" id="PF00487"/>
    </source>
</evidence>
<reference evidence="16" key="1">
    <citation type="submission" date="2025-08" db="UniProtKB">
        <authorList>
            <consortium name="RefSeq"/>
        </authorList>
    </citation>
    <scope>IDENTIFICATION</scope>
    <source>
        <tissue evidence="16">Whole organism</tissue>
    </source>
</reference>
<comment type="subcellular location">
    <subcellularLocation>
        <location evidence="1">Membrane</location>
        <topology evidence="1">Multi-pass membrane protein</topology>
    </subcellularLocation>
</comment>
<dbReference type="GO" id="GO:0004768">
    <property type="term" value="F:stearoyl-CoA 9-desaturase activity"/>
    <property type="evidence" value="ECO:0007669"/>
    <property type="project" value="TreeGrafter"/>
</dbReference>
<evidence type="ECO:0000256" key="3">
    <source>
        <dbReference type="ARBA" id="ARBA00022516"/>
    </source>
</evidence>
<accession>A0A6J1TE68</accession>
<dbReference type="KEGG" id="foc:113214757"/>
<comment type="domain">
    <text evidence="12">The histidine box domains are involved in binding the catalytic metal ions.</text>
</comment>
<evidence type="ECO:0000256" key="6">
    <source>
        <dbReference type="ARBA" id="ARBA00022989"/>
    </source>
</evidence>